<evidence type="ECO:0000313" key="2">
    <source>
        <dbReference type="EMBL" id="MCD7470538.1"/>
    </source>
</evidence>
<feature type="compositionally biased region" description="Basic and acidic residues" evidence="1">
    <location>
        <begin position="135"/>
        <end position="151"/>
    </location>
</feature>
<sequence>MKGRGAGDINGGLVLAKRIKRRQRREEVEGVQCGGTSCWSSGRGGKGQQRLGFSGTMIGVSWWSHRSRREKRRNGGRSRLVVCVVVTEGKKVETEIRVNGFVEKRGERRGRSGEVPDDRGLPEKMKRVKLHDRFKKGADEDAENGSDKAFD</sequence>
<protein>
    <submittedName>
        <fullName evidence="2">Uncharacterized protein</fullName>
    </submittedName>
</protein>
<evidence type="ECO:0000313" key="3">
    <source>
        <dbReference type="Proteomes" id="UP000823775"/>
    </source>
</evidence>
<dbReference type="Proteomes" id="UP000823775">
    <property type="component" value="Unassembled WGS sequence"/>
</dbReference>
<feature type="compositionally biased region" description="Basic and acidic residues" evidence="1">
    <location>
        <begin position="105"/>
        <end position="125"/>
    </location>
</feature>
<reference evidence="2 3" key="1">
    <citation type="journal article" date="2021" name="BMC Genomics">
        <title>Datura genome reveals duplications of psychoactive alkaloid biosynthetic genes and high mutation rate following tissue culture.</title>
        <authorList>
            <person name="Rajewski A."/>
            <person name="Carter-House D."/>
            <person name="Stajich J."/>
            <person name="Litt A."/>
        </authorList>
    </citation>
    <scope>NUCLEOTIDE SEQUENCE [LARGE SCALE GENOMIC DNA]</scope>
    <source>
        <strain evidence="2">AR-01</strain>
    </source>
</reference>
<accession>A0ABS8TI97</accession>
<gene>
    <name evidence="2" type="ORF">HAX54_010493</name>
</gene>
<proteinExistence type="predicted"/>
<organism evidence="2 3">
    <name type="scientific">Datura stramonium</name>
    <name type="common">Jimsonweed</name>
    <name type="synonym">Common thornapple</name>
    <dbReference type="NCBI Taxonomy" id="4076"/>
    <lineage>
        <taxon>Eukaryota</taxon>
        <taxon>Viridiplantae</taxon>
        <taxon>Streptophyta</taxon>
        <taxon>Embryophyta</taxon>
        <taxon>Tracheophyta</taxon>
        <taxon>Spermatophyta</taxon>
        <taxon>Magnoliopsida</taxon>
        <taxon>eudicotyledons</taxon>
        <taxon>Gunneridae</taxon>
        <taxon>Pentapetalae</taxon>
        <taxon>asterids</taxon>
        <taxon>lamiids</taxon>
        <taxon>Solanales</taxon>
        <taxon>Solanaceae</taxon>
        <taxon>Solanoideae</taxon>
        <taxon>Datureae</taxon>
        <taxon>Datura</taxon>
    </lineage>
</organism>
<name>A0ABS8TI97_DATST</name>
<evidence type="ECO:0000256" key="1">
    <source>
        <dbReference type="SAM" id="MobiDB-lite"/>
    </source>
</evidence>
<keyword evidence="3" id="KW-1185">Reference proteome</keyword>
<dbReference type="EMBL" id="JACEIK010001581">
    <property type="protein sequence ID" value="MCD7470538.1"/>
    <property type="molecule type" value="Genomic_DNA"/>
</dbReference>
<feature type="region of interest" description="Disordered" evidence="1">
    <location>
        <begin position="105"/>
        <end position="151"/>
    </location>
</feature>
<comment type="caution">
    <text evidence="2">The sequence shown here is derived from an EMBL/GenBank/DDBJ whole genome shotgun (WGS) entry which is preliminary data.</text>
</comment>